<feature type="region of interest" description="Disordered" evidence="8">
    <location>
        <begin position="620"/>
        <end position="643"/>
    </location>
</feature>
<feature type="repeat" description="WD" evidence="7">
    <location>
        <begin position="849"/>
        <end position="875"/>
    </location>
</feature>
<organism evidence="10 11">
    <name type="scientific">Acaromyces ingoldii</name>
    <dbReference type="NCBI Taxonomy" id="215250"/>
    <lineage>
        <taxon>Eukaryota</taxon>
        <taxon>Fungi</taxon>
        <taxon>Dikarya</taxon>
        <taxon>Basidiomycota</taxon>
        <taxon>Ustilaginomycotina</taxon>
        <taxon>Exobasidiomycetes</taxon>
        <taxon>Exobasidiales</taxon>
        <taxon>Cryptobasidiaceae</taxon>
        <taxon>Acaromyces</taxon>
    </lineage>
</organism>
<dbReference type="InterPro" id="IPR015943">
    <property type="entry name" value="WD40/YVTN_repeat-like_dom_sf"/>
</dbReference>
<protein>
    <recommendedName>
        <fullName evidence="6">Ribosome biogenesis protein ERB1</fullName>
    </recommendedName>
    <alternativeName>
        <fullName evidence="6">Eukaryotic ribosome biogenesis protein 1</fullName>
    </alternativeName>
</protein>
<dbReference type="GO" id="GO:0043021">
    <property type="term" value="F:ribonucleoprotein complex binding"/>
    <property type="evidence" value="ECO:0007669"/>
    <property type="project" value="UniProtKB-UniRule"/>
</dbReference>
<dbReference type="GO" id="GO:0000466">
    <property type="term" value="P:maturation of 5.8S rRNA from tricistronic rRNA transcript (SSU-rRNA, 5.8S rRNA, LSU-rRNA)"/>
    <property type="evidence" value="ECO:0007669"/>
    <property type="project" value="UniProtKB-UniRule"/>
</dbReference>
<keyword evidence="11" id="KW-1185">Reference proteome</keyword>
<dbReference type="FunFam" id="2.130.10.10:FF:000576">
    <property type="entry name" value="Ribosome biogenesis protein ERB1"/>
    <property type="match status" value="1"/>
</dbReference>
<gene>
    <name evidence="6" type="primary">ERB1</name>
    <name evidence="10" type="ORF">FA10DRAFT_112318</name>
</gene>
<dbReference type="PANTHER" id="PTHR17605:SF0">
    <property type="entry name" value="RIBOSOME BIOGENESIS PROTEIN BOP1"/>
    <property type="match status" value="1"/>
</dbReference>
<dbReference type="PROSITE" id="PS00678">
    <property type="entry name" value="WD_REPEATS_1"/>
    <property type="match status" value="1"/>
</dbReference>
<evidence type="ECO:0000256" key="1">
    <source>
        <dbReference type="ARBA" id="ARBA00022517"/>
    </source>
</evidence>
<evidence type="ECO:0000313" key="10">
    <source>
        <dbReference type="EMBL" id="PWN90397.1"/>
    </source>
</evidence>
<evidence type="ECO:0000256" key="6">
    <source>
        <dbReference type="HAMAP-Rule" id="MF_03027"/>
    </source>
</evidence>
<dbReference type="InterPro" id="IPR019775">
    <property type="entry name" value="WD40_repeat_CS"/>
</dbReference>
<evidence type="ECO:0000256" key="8">
    <source>
        <dbReference type="SAM" id="MobiDB-lite"/>
    </source>
</evidence>
<keyword evidence="5 6" id="KW-0539">Nucleus</keyword>
<name>A0A316YLZ7_9BASI</name>
<feature type="repeat" description="WD" evidence="7">
    <location>
        <begin position="521"/>
        <end position="555"/>
    </location>
</feature>
<dbReference type="InterPro" id="IPR012953">
    <property type="entry name" value="BOP1_N_dom"/>
</dbReference>
<evidence type="ECO:0000313" key="11">
    <source>
        <dbReference type="Proteomes" id="UP000245768"/>
    </source>
</evidence>
<evidence type="ECO:0000259" key="9">
    <source>
        <dbReference type="SMART" id="SM01035"/>
    </source>
</evidence>
<evidence type="ECO:0000256" key="3">
    <source>
        <dbReference type="ARBA" id="ARBA00022574"/>
    </source>
</evidence>
<comment type="similarity">
    <text evidence="6">Belongs to the WD repeat BOP1/ERB1 family.</text>
</comment>
<evidence type="ECO:0000256" key="5">
    <source>
        <dbReference type="ARBA" id="ARBA00023242"/>
    </source>
</evidence>
<dbReference type="HAMAP" id="MF_03027">
    <property type="entry name" value="BOP1"/>
    <property type="match status" value="1"/>
</dbReference>
<reference evidence="10 11" key="1">
    <citation type="journal article" date="2018" name="Mol. Biol. Evol.">
        <title>Broad Genomic Sampling Reveals a Smut Pathogenic Ancestry of the Fungal Clade Ustilaginomycotina.</title>
        <authorList>
            <person name="Kijpornyongpan T."/>
            <person name="Mondo S.J."/>
            <person name="Barry K."/>
            <person name="Sandor L."/>
            <person name="Lee J."/>
            <person name="Lipzen A."/>
            <person name="Pangilinan J."/>
            <person name="LaButti K."/>
            <person name="Hainaut M."/>
            <person name="Henrissat B."/>
            <person name="Grigoriev I.V."/>
            <person name="Spatafora J.W."/>
            <person name="Aime M.C."/>
        </authorList>
    </citation>
    <scope>NUCLEOTIDE SEQUENCE [LARGE SCALE GENOMIC DNA]</scope>
    <source>
        <strain evidence="10 11">MCA 4198</strain>
    </source>
</reference>
<dbReference type="SUPFAM" id="SSF50978">
    <property type="entry name" value="WD40 repeat-like"/>
    <property type="match status" value="1"/>
</dbReference>
<dbReference type="Pfam" id="PF00400">
    <property type="entry name" value="WD40"/>
    <property type="match status" value="3"/>
</dbReference>
<comment type="subunit">
    <text evidence="6">Component of the NOP7 complex, composed of ERB1, NOP7 and YTM1. Within the NOP7 complex ERB1 appears to interact directly with NOP7 and YTM1. The NOP7 complex also associates with the 66S pre-ribosome.</text>
</comment>
<feature type="compositionally biased region" description="Acidic residues" evidence="8">
    <location>
        <begin position="52"/>
        <end position="88"/>
    </location>
</feature>
<dbReference type="AlphaFoldDB" id="A0A316YLZ7"/>
<feature type="compositionally biased region" description="Acidic residues" evidence="8">
    <location>
        <begin position="100"/>
        <end position="126"/>
    </location>
</feature>
<dbReference type="InterPro" id="IPR028598">
    <property type="entry name" value="BOP1/Erb1"/>
</dbReference>
<dbReference type="InParanoid" id="A0A316YLZ7"/>
<keyword evidence="2 6" id="KW-0698">rRNA processing</keyword>
<dbReference type="PROSITE" id="PS50294">
    <property type="entry name" value="WD_REPEATS_REGION"/>
    <property type="match status" value="1"/>
</dbReference>
<feature type="compositionally biased region" description="Basic and acidic residues" evidence="8">
    <location>
        <begin position="155"/>
        <end position="178"/>
    </location>
</feature>
<keyword evidence="3 7" id="KW-0853">WD repeat</keyword>
<dbReference type="OrthoDB" id="5571054at2759"/>
<dbReference type="Pfam" id="PF08145">
    <property type="entry name" value="BOP1NT"/>
    <property type="match status" value="1"/>
</dbReference>
<comment type="function">
    <text evidence="6">Component of the NOP7 complex, which is required for maturation of the 25S and 5.8S ribosomal RNAs and formation of the 60S ribosome.</text>
</comment>
<dbReference type="InterPro" id="IPR036322">
    <property type="entry name" value="WD40_repeat_dom_sf"/>
</dbReference>
<dbReference type="STRING" id="215250.A0A316YLZ7"/>
<dbReference type="PANTHER" id="PTHR17605">
    <property type="entry name" value="RIBOSOME BIOGENESIS PROTEIN BOP1 BLOCK OF PROLIFERATION 1 PROTEIN"/>
    <property type="match status" value="1"/>
</dbReference>
<dbReference type="GO" id="GO:0005654">
    <property type="term" value="C:nucleoplasm"/>
    <property type="evidence" value="ECO:0007669"/>
    <property type="project" value="UniProtKB-SubCell"/>
</dbReference>
<dbReference type="GO" id="GO:0030687">
    <property type="term" value="C:preribosome, large subunit precursor"/>
    <property type="evidence" value="ECO:0007669"/>
    <property type="project" value="UniProtKB-UniRule"/>
</dbReference>
<sequence length="875" mass="97359">MAGAKGAAGTAVPKRKREAPRAVPRLEKATARPGAAEEDVMGALDDAGLELASDDDEGDQEANGEDGDSDEDPFPELELGVSEDEEDEQGRLEAFAADADGAEESEEEEEEDEDEDDDEGEDDEEGYNSSDIDNWDEDEEEAFVKDLEGQDMNEAEQKEVLDKMVARATVKPDEDPHKLNKLGLTKSEAAPELFKGRNPDGSAQGTFKVSEITGQPKRVYPEIEPGYDSDSSTEDAPNRIGNVPMEWYDDLPHIGYDVNGRKVMRPAKGDALDKFLATVEDPDSWTTAEDKLMGKDVKLTDEELDIIRRLQNAEVPDASYDPYEPMTEWFTGPGKEMIMPLTSRPEPKSRFVPSKWEHKKVMKIVRAIRQGRITPSAPATTKPQYYNIWSDADQPAPDHPMNMPAPKMPLPSHAESYNPPAEYLFNKEEEEEWKEAEPEDRRQNFLPAKFDALRKVPAYKQFLTERFERCLDLYLAPRMRRQRLEINDPDSLLPKLPSPKELRPFPTTSSVTFEHPNRLRVRSVAFDPRGQWLATGADDGRVRLWDVAIGRCVMVWDLHAGSPNAERSPVYSVEWCPNRSLSLFAACTAGKVMVVVPPHSNGLGSSIKGINSSSASMQFATEGYQPPGSESSDKAKAPAKWSRPTEADRRIGIAALVSVKGTPKQVTWHSKGDYFATVASDASSSAVLIHQLSKQRTQSPFTRASRGSAVQKVAFHPSRPHLFVATQRLVRVYDLAAQKLMRTLQPGLKWISSLSIHPMGDHLVVGSYDRRLAWFDLELSTRPYKILRYHSRALRAVAFHANLPLLTSVSDDGAAHVLHATVYNDLATNPLIVPLKVLRGHEVKDGLGILDAKWHPSLPWLVTAGADGDARLWTT</sequence>
<evidence type="ECO:0000256" key="4">
    <source>
        <dbReference type="ARBA" id="ARBA00022737"/>
    </source>
</evidence>
<dbReference type="EMBL" id="KZ819636">
    <property type="protein sequence ID" value="PWN90397.1"/>
    <property type="molecule type" value="Genomic_DNA"/>
</dbReference>
<dbReference type="SMART" id="SM00320">
    <property type="entry name" value="WD40"/>
    <property type="match status" value="7"/>
</dbReference>
<dbReference type="GO" id="GO:0000463">
    <property type="term" value="P:maturation of LSU-rRNA from tricistronic rRNA transcript (SSU-rRNA, 5.8S rRNA, LSU-rRNA)"/>
    <property type="evidence" value="ECO:0007669"/>
    <property type="project" value="UniProtKB-UniRule"/>
</dbReference>
<evidence type="ECO:0000256" key="7">
    <source>
        <dbReference type="PROSITE-ProRule" id="PRU00221"/>
    </source>
</evidence>
<dbReference type="InterPro" id="IPR001680">
    <property type="entry name" value="WD40_rpt"/>
</dbReference>
<dbReference type="GO" id="GO:0070545">
    <property type="term" value="C:PeBoW complex"/>
    <property type="evidence" value="ECO:0007669"/>
    <property type="project" value="TreeGrafter"/>
</dbReference>
<accession>A0A316YLZ7</accession>
<evidence type="ECO:0000256" key="2">
    <source>
        <dbReference type="ARBA" id="ARBA00022552"/>
    </source>
</evidence>
<dbReference type="Gene3D" id="2.130.10.10">
    <property type="entry name" value="YVTN repeat-like/Quinoprotein amine dehydrogenase"/>
    <property type="match status" value="1"/>
</dbReference>
<comment type="subcellular location">
    <subcellularLocation>
        <location evidence="6">Nucleus</location>
        <location evidence="6">Nucleolus</location>
    </subcellularLocation>
    <subcellularLocation>
        <location evidence="6">Nucleus</location>
        <location evidence="6">Nucleoplasm</location>
    </subcellularLocation>
</comment>
<dbReference type="PROSITE" id="PS50082">
    <property type="entry name" value="WD_REPEATS_2"/>
    <property type="match status" value="2"/>
</dbReference>
<dbReference type="FunCoup" id="A0A316YLZ7">
    <property type="interactions" value="421"/>
</dbReference>
<feature type="region of interest" description="Disordered" evidence="8">
    <location>
        <begin position="1"/>
        <end position="239"/>
    </location>
</feature>
<feature type="domain" description="BOP1 N-terminal" evidence="9">
    <location>
        <begin position="248"/>
        <end position="506"/>
    </location>
</feature>
<dbReference type="SMART" id="SM01035">
    <property type="entry name" value="BOP1NT"/>
    <property type="match status" value="1"/>
</dbReference>
<proteinExistence type="inferred from homology"/>
<dbReference type="Proteomes" id="UP000245768">
    <property type="component" value="Unassembled WGS sequence"/>
</dbReference>
<keyword evidence="1 6" id="KW-0690">Ribosome biogenesis</keyword>
<keyword evidence="4" id="KW-0677">Repeat</keyword>